<evidence type="ECO:0000313" key="2">
    <source>
        <dbReference type="EMBL" id="VDP71681.1"/>
    </source>
</evidence>
<reference evidence="2 3" key="2">
    <citation type="submission" date="2018-11" db="EMBL/GenBank/DDBJ databases">
        <authorList>
            <consortium name="Pathogen Informatics"/>
        </authorList>
    </citation>
    <scope>NUCLEOTIDE SEQUENCE [LARGE SCALE GENOMIC DNA]</scope>
    <source>
        <strain evidence="2 3">Egypt</strain>
    </source>
</reference>
<dbReference type="AlphaFoldDB" id="A0A183AAY3"/>
<dbReference type="Proteomes" id="UP000272942">
    <property type="component" value="Unassembled WGS sequence"/>
</dbReference>
<keyword evidence="3" id="KW-1185">Reference proteome</keyword>
<sequence>MQSKGRVSFSTLKAKLESYRATLPTSTKLDASTVLTAKVEPIKQVTPRTLTSNEPDPEERPPTAWGRVIHSWRFQGFLTLILWIIAVQLEFGAVCFVLAALYWMWTWGTEKYTRPRDPNEPVIQAAFFFDPSPVPQVHVR</sequence>
<evidence type="ECO:0000313" key="3">
    <source>
        <dbReference type="Proteomes" id="UP000272942"/>
    </source>
</evidence>
<dbReference type="OrthoDB" id="71310at2759"/>
<evidence type="ECO:0000313" key="4">
    <source>
        <dbReference type="WBParaSite" id="ECPE_0000412601-mRNA-1"/>
    </source>
</evidence>
<keyword evidence="1" id="KW-0812">Transmembrane</keyword>
<gene>
    <name evidence="2" type="ORF">ECPE_LOCUS4118</name>
</gene>
<dbReference type="EMBL" id="UZAN01041009">
    <property type="protein sequence ID" value="VDP71681.1"/>
    <property type="molecule type" value="Genomic_DNA"/>
</dbReference>
<keyword evidence="1" id="KW-0472">Membrane</keyword>
<organism evidence="4">
    <name type="scientific">Echinostoma caproni</name>
    <dbReference type="NCBI Taxonomy" id="27848"/>
    <lineage>
        <taxon>Eukaryota</taxon>
        <taxon>Metazoa</taxon>
        <taxon>Spiralia</taxon>
        <taxon>Lophotrochozoa</taxon>
        <taxon>Platyhelminthes</taxon>
        <taxon>Trematoda</taxon>
        <taxon>Digenea</taxon>
        <taxon>Plagiorchiida</taxon>
        <taxon>Echinostomata</taxon>
        <taxon>Echinostomatoidea</taxon>
        <taxon>Echinostomatidae</taxon>
        <taxon>Echinostoma</taxon>
    </lineage>
</organism>
<dbReference type="WBParaSite" id="ECPE_0000412601-mRNA-1">
    <property type="protein sequence ID" value="ECPE_0000412601-mRNA-1"/>
    <property type="gene ID" value="ECPE_0000412601"/>
</dbReference>
<proteinExistence type="predicted"/>
<evidence type="ECO:0000256" key="1">
    <source>
        <dbReference type="SAM" id="Phobius"/>
    </source>
</evidence>
<reference evidence="4" key="1">
    <citation type="submission" date="2016-06" db="UniProtKB">
        <authorList>
            <consortium name="WormBaseParasite"/>
        </authorList>
    </citation>
    <scope>IDENTIFICATION</scope>
</reference>
<keyword evidence="1" id="KW-1133">Transmembrane helix</keyword>
<protein>
    <submittedName>
        <fullName evidence="4">SAYSvFN domain-containing protein</fullName>
    </submittedName>
</protein>
<name>A0A183AAY3_9TREM</name>
<accession>A0A183AAY3</accession>
<feature type="transmembrane region" description="Helical" evidence="1">
    <location>
        <begin position="77"/>
        <end position="105"/>
    </location>
</feature>